<accession>A0A1T4XPM9</accession>
<dbReference type="RefSeq" id="WP_244893192.1">
    <property type="nucleotide sequence ID" value="NZ_FUYG01000003.1"/>
</dbReference>
<dbReference type="EMBL" id="FUYG01000003">
    <property type="protein sequence ID" value="SKA91516.1"/>
    <property type="molecule type" value="Genomic_DNA"/>
</dbReference>
<gene>
    <name evidence="2" type="ORF">SAMN06295879_1498</name>
</gene>
<reference evidence="3" key="1">
    <citation type="submission" date="2017-02" db="EMBL/GenBank/DDBJ databases">
        <authorList>
            <person name="Varghese N."/>
            <person name="Submissions S."/>
        </authorList>
    </citation>
    <scope>NUCLEOTIDE SEQUENCE [LARGE SCALE GENOMIC DNA]</scope>
    <source>
        <strain evidence="3">VKM Ac-2052</strain>
    </source>
</reference>
<dbReference type="InterPro" id="IPR018713">
    <property type="entry name" value="MPAB/Lcp_cat_dom"/>
</dbReference>
<sequence length="267" mass="28989">MADPLSSATESGSLGIRDIAAESVLVGAAGRAILLQLANPAVGRGVAEHSDFAARPLDRLARTLEYVYTVVYGTSAQVDAVVRSVSRAHGPVRGAADAVGPSYSAFDPRLQLWVAATLYDSAIDMHERVYGALDDASAERIYQDYAVLGTALQVPREMWPADRAAFRAYFSHELETLQTDETTRRVAAALLHPAAAPLWLTAAMPLARLVTAGLLPASIRQAFQLPWSPARRRFFGCIMAITRAVYPRLPRALRHLPRDQALRSVSK</sequence>
<dbReference type="AlphaFoldDB" id="A0A1T4XPM9"/>
<name>A0A1T4XPM9_9MICO</name>
<evidence type="ECO:0000313" key="2">
    <source>
        <dbReference type="EMBL" id="SKA91516.1"/>
    </source>
</evidence>
<dbReference type="Pfam" id="PF09995">
    <property type="entry name" value="MPAB_Lcp_cat"/>
    <property type="match status" value="1"/>
</dbReference>
<feature type="domain" description="ER-bound oxygenase mpaB/mpaB'/Rubber oxygenase catalytic" evidence="1">
    <location>
        <begin position="20"/>
        <end position="244"/>
    </location>
</feature>
<dbReference type="GO" id="GO:0016491">
    <property type="term" value="F:oxidoreductase activity"/>
    <property type="evidence" value="ECO:0007669"/>
    <property type="project" value="InterPro"/>
</dbReference>
<dbReference type="Proteomes" id="UP000189735">
    <property type="component" value="Unassembled WGS sequence"/>
</dbReference>
<proteinExistence type="predicted"/>
<evidence type="ECO:0000313" key="3">
    <source>
        <dbReference type="Proteomes" id="UP000189735"/>
    </source>
</evidence>
<protein>
    <submittedName>
        <fullName evidence="2">Uncharacterized conserved protein, DUF2236 family</fullName>
    </submittedName>
</protein>
<dbReference type="PANTHER" id="PTHR36151">
    <property type="entry name" value="BLR2777 PROTEIN"/>
    <property type="match status" value="1"/>
</dbReference>
<evidence type="ECO:0000259" key="1">
    <source>
        <dbReference type="Pfam" id="PF09995"/>
    </source>
</evidence>
<organism evidence="2 3">
    <name type="scientific">Agreia bicolorata</name>
    <dbReference type="NCBI Taxonomy" id="110935"/>
    <lineage>
        <taxon>Bacteria</taxon>
        <taxon>Bacillati</taxon>
        <taxon>Actinomycetota</taxon>
        <taxon>Actinomycetes</taxon>
        <taxon>Micrococcales</taxon>
        <taxon>Microbacteriaceae</taxon>
        <taxon>Agreia</taxon>
    </lineage>
</organism>
<dbReference type="PANTHER" id="PTHR36151:SF3">
    <property type="entry name" value="ER-BOUND OXYGENASE MPAB_MPAB'_RUBBER OXYGENASE CATALYTIC DOMAIN-CONTAINING PROTEIN"/>
    <property type="match status" value="1"/>
</dbReference>